<evidence type="ECO:0000313" key="8">
    <source>
        <dbReference type="Proteomes" id="UP000694888"/>
    </source>
</evidence>
<comment type="subcellular location">
    <subcellularLocation>
        <location evidence="1">Membrane</location>
        <topology evidence="1">Single-pass membrane protein</topology>
    </subcellularLocation>
</comment>
<evidence type="ECO:0000256" key="5">
    <source>
        <dbReference type="SAM" id="MobiDB-lite"/>
    </source>
</evidence>
<dbReference type="PANTHER" id="PTHR21419:SF30">
    <property type="entry name" value="IG-LIKE DOMAIN-CONTAINING PROTEIN"/>
    <property type="match status" value="1"/>
</dbReference>
<dbReference type="RefSeq" id="XP_005101849.1">
    <property type="nucleotide sequence ID" value="XM_005101792.3"/>
</dbReference>
<evidence type="ECO:0000313" key="9">
    <source>
        <dbReference type="RefSeq" id="XP_005101849.1"/>
    </source>
</evidence>
<accession>A0ABM1VVU1</accession>
<feature type="transmembrane region" description="Helical" evidence="6">
    <location>
        <begin position="74"/>
        <end position="96"/>
    </location>
</feature>
<feature type="compositionally biased region" description="Polar residues" evidence="5">
    <location>
        <begin position="1"/>
        <end position="17"/>
    </location>
</feature>
<gene>
    <name evidence="9 10 11" type="primary">LOC101847505</name>
</gene>
<dbReference type="RefSeq" id="XP_035826533.1">
    <property type="nucleotide sequence ID" value="XM_035970640.1"/>
</dbReference>
<dbReference type="RefSeq" id="XP_005101850.1">
    <property type="nucleotide sequence ID" value="XM_005101793.3"/>
</dbReference>
<dbReference type="InterPro" id="IPR028994">
    <property type="entry name" value="Integrin_alpha_N"/>
</dbReference>
<keyword evidence="4 6" id="KW-0472">Membrane</keyword>
<dbReference type="SUPFAM" id="SSF69318">
    <property type="entry name" value="Integrin alpha N-terminal domain"/>
    <property type="match status" value="1"/>
</dbReference>
<evidence type="ECO:0000259" key="7">
    <source>
        <dbReference type="Pfam" id="PF23727"/>
    </source>
</evidence>
<dbReference type="InterPro" id="IPR045232">
    <property type="entry name" value="FAM234"/>
</dbReference>
<feature type="domain" description="FAM234A/B beta-propeller" evidence="7">
    <location>
        <begin position="117"/>
        <end position="501"/>
    </location>
</feature>
<reference evidence="9 10" key="1">
    <citation type="submission" date="2025-05" db="UniProtKB">
        <authorList>
            <consortium name="RefSeq"/>
        </authorList>
    </citation>
    <scope>IDENTIFICATION</scope>
</reference>
<dbReference type="Proteomes" id="UP000694888">
    <property type="component" value="Unplaced"/>
</dbReference>
<keyword evidence="2 6" id="KW-0812">Transmembrane</keyword>
<evidence type="ECO:0000256" key="2">
    <source>
        <dbReference type="ARBA" id="ARBA00022692"/>
    </source>
</evidence>
<feature type="region of interest" description="Disordered" evidence="5">
    <location>
        <begin position="1"/>
        <end position="21"/>
    </location>
</feature>
<evidence type="ECO:0000256" key="3">
    <source>
        <dbReference type="ARBA" id="ARBA00022989"/>
    </source>
</evidence>
<keyword evidence="8" id="KW-1185">Reference proteome</keyword>
<evidence type="ECO:0000256" key="1">
    <source>
        <dbReference type="ARBA" id="ARBA00004167"/>
    </source>
</evidence>
<evidence type="ECO:0000256" key="4">
    <source>
        <dbReference type="ARBA" id="ARBA00023136"/>
    </source>
</evidence>
<protein>
    <submittedName>
        <fullName evidence="9 10">Protein FAM234B</fullName>
    </submittedName>
</protein>
<dbReference type="InterPro" id="IPR015943">
    <property type="entry name" value="WD40/YVTN_repeat-like_dom_sf"/>
</dbReference>
<evidence type="ECO:0000256" key="6">
    <source>
        <dbReference type="SAM" id="Phobius"/>
    </source>
</evidence>
<keyword evidence="3 6" id="KW-1133">Transmembrane helix</keyword>
<dbReference type="InterPro" id="IPR055409">
    <property type="entry name" value="Beta-prop_FAM234A_B"/>
</dbReference>
<organism evidence="8 11">
    <name type="scientific">Aplysia californica</name>
    <name type="common">California sea hare</name>
    <dbReference type="NCBI Taxonomy" id="6500"/>
    <lineage>
        <taxon>Eukaryota</taxon>
        <taxon>Metazoa</taxon>
        <taxon>Spiralia</taxon>
        <taxon>Lophotrochozoa</taxon>
        <taxon>Mollusca</taxon>
        <taxon>Gastropoda</taxon>
        <taxon>Heterobranchia</taxon>
        <taxon>Euthyneura</taxon>
        <taxon>Tectipleura</taxon>
        <taxon>Aplysiida</taxon>
        <taxon>Aplysioidea</taxon>
        <taxon>Aplysiidae</taxon>
        <taxon>Aplysia</taxon>
    </lineage>
</organism>
<dbReference type="Gene3D" id="2.130.10.10">
    <property type="entry name" value="YVTN repeat-like/Quinoprotein amine dehydrogenase"/>
    <property type="match status" value="1"/>
</dbReference>
<dbReference type="GeneID" id="101847505"/>
<name>A0ABM1VVU1_APLCA</name>
<evidence type="ECO:0000313" key="10">
    <source>
        <dbReference type="RefSeq" id="XP_005101850.1"/>
    </source>
</evidence>
<dbReference type="Pfam" id="PF23727">
    <property type="entry name" value="Beta-prop_FAM234A_B"/>
    <property type="match status" value="1"/>
</dbReference>
<dbReference type="PANTHER" id="PTHR21419">
    <property type="match status" value="1"/>
</dbReference>
<evidence type="ECO:0000313" key="11">
    <source>
        <dbReference type="RefSeq" id="XP_035826533.1"/>
    </source>
</evidence>
<proteinExistence type="predicted"/>
<sequence>MSSSPSVKYQPLSQWTASDEEDEGFDDNVLYDSRLVNGPTMDRRNVFELERLGHPRSSRSSTSVQYAGSSRRTCVLVTVLMVIILGALAAVLFPLLNHAFNHGKVMDISAGHNSQDWTRAFKDSWTESNIRQMDVNGDGADDILIGVADQSAILSLLKKPSDVAMKKHCALKGTEYPCGGHLVALRGYDGKELWRTATRSVVIHHSCADIDVNGDEANDCLVTGRHSTCQAVDLQTGKLLWVIDPDSVTWSSHFVPDWNVYQAVTIPDVDLDGTLDIVLSHGGDKDKEPWDHERAAGRLIILSGRSGTPIGAYYLELPPNQETYMPPVKYVADTGAIYILFGSGGETMPGNLMAISVPDLYKIVSGGNPMPNVDLSLYTWLKDVDERGISVLYSDKTKGVMVPPVLVDVNNDEQPDILVTTFSGEVALIDGSSLTTTWAVHFTGMETYSSPSPGFYNDDSVVDFLVHFNEGEWDTYNGSQTLVLSGTDGSTLWTFEGSSYSYSSDLSLRTSVENLDAFIVKVVGRNASDKSWQVETDLNYKRRHLAPEKTVNEDLHANFTDEEFQLMCSQVEQDMQSKHPSCDRDLSAVRQEVLLFDRLTSTTPLRILEEKPLRHHYQLPHKPGSRHCHPLSERYKDKVSLCSVLIPSSYTGAVGDVDGDGLLDYTHISQMTGFLQSDTFDITSSVSQVIVSRHSLRTAVAEGELVSLNISQASPESVVSDPLQHFQSLRFLPTFSQVWTEYLGSKGNDWYYFPP</sequence>